<comment type="similarity">
    <text evidence="1">Belongs to the four-carbon acid sugar kinase family.</text>
</comment>
<dbReference type="InterPro" id="IPR042213">
    <property type="entry name" value="NBD_C_sf"/>
</dbReference>
<dbReference type="Gene3D" id="3.40.50.10840">
    <property type="entry name" value="Putative sugar-binding, N-terminal domain"/>
    <property type="match status" value="1"/>
</dbReference>
<dbReference type="InterPro" id="IPR037051">
    <property type="entry name" value="4-carb_acid_sugar_kinase_N_sf"/>
</dbReference>
<evidence type="ECO:0000256" key="4">
    <source>
        <dbReference type="ARBA" id="ARBA00022777"/>
    </source>
</evidence>
<evidence type="ECO:0000313" key="9">
    <source>
        <dbReference type="EMBL" id="SEG52931.1"/>
    </source>
</evidence>
<evidence type="ECO:0000259" key="8">
    <source>
        <dbReference type="Pfam" id="PF17042"/>
    </source>
</evidence>
<evidence type="ECO:0000256" key="3">
    <source>
        <dbReference type="ARBA" id="ARBA00022741"/>
    </source>
</evidence>
<evidence type="ECO:0000313" key="10">
    <source>
        <dbReference type="Proteomes" id="UP000236728"/>
    </source>
</evidence>
<gene>
    <name evidence="9" type="ORF">SAMN05421819_3326</name>
</gene>
<keyword evidence="5" id="KW-0067">ATP-binding</keyword>
<evidence type="ECO:0000256" key="1">
    <source>
        <dbReference type="ARBA" id="ARBA00005715"/>
    </source>
</evidence>
<feature type="domain" description="Four-carbon acid sugar kinase nucleotide binding" evidence="8">
    <location>
        <begin position="272"/>
        <end position="428"/>
    </location>
</feature>
<protein>
    <submittedName>
        <fullName evidence="9">Uncharacterized conserved protein YgbK, DUF1537 family</fullName>
    </submittedName>
</protein>
<dbReference type="OrthoDB" id="9778478at2"/>
<dbReference type="InterPro" id="IPR031475">
    <property type="entry name" value="NBD_C"/>
</dbReference>
<dbReference type="EMBL" id="FNVA01000006">
    <property type="protein sequence ID" value="SEG52931.1"/>
    <property type="molecule type" value="Genomic_DNA"/>
</dbReference>
<reference evidence="9 10" key="1">
    <citation type="submission" date="2016-10" db="EMBL/GenBank/DDBJ databases">
        <authorList>
            <person name="de Groot N.N."/>
        </authorList>
    </citation>
    <scope>NUCLEOTIDE SEQUENCE [LARGE SCALE GENOMIC DNA]</scope>
    <source>
        <strain evidence="9 10">DSM 22489</strain>
    </source>
</reference>
<dbReference type="RefSeq" id="WP_103934208.1">
    <property type="nucleotide sequence ID" value="NZ_FNVA01000006.1"/>
</dbReference>
<dbReference type="InterPro" id="IPR010737">
    <property type="entry name" value="4-carb_acid_sugar_kinase_N"/>
</dbReference>
<dbReference type="Gene3D" id="3.40.980.20">
    <property type="entry name" value="Four-carbon acid sugar kinase, nucleotide binding domain"/>
    <property type="match status" value="1"/>
</dbReference>
<keyword evidence="6" id="KW-0119">Carbohydrate metabolism</keyword>
<name>A0A1H6AWC7_9BACT</name>
<feature type="domain" description="Four-carbon acid sugar kinase N-terminal" evidence="7">
    <location>
        <begin position="10"/>
        <end position="246"/>
    </location>
</feature>
<proteinExistence type="inferred from homology"/>
<dbReference type="GO" id="GO:0005524">
    <property type="term" value="F:ATP binding"/>
    <property type="evidence" value="ECO:0007669"/>
    <property type="project" value="UniProtKB-KW"/>
</dbReference>
<evidence type="ECO:0000256" key="2">
    <source>
        <dbReference type="ARBA" id="ARBA00022679"/>
    </source>
</evidence>
<keyword evidence="4" id="KW-0418">Kinase</keyword>
<keyword evidence="10" id="KW-1185">Reference proteome</keyword>
<evidence type="ECO:0000256" key="6">
    <source>
        <dbReference type="ARBA" id="ARBA00023277"/>
    </source>
</evidence>
<accession>A0A1H6AWC7</accession>
<dbReference type="AlphaFoldDB" id="A0A1H6AWC7"/>
<dbReference type="SUPFAM" id="SSF142764">
    <property type="entry name" value="YgbK-like"/>
    <property type="match status" value="1"/>
</dbReference>
<sequence length="434" mass="46237">MNDPSLLYTFYGDDFTGSTDILEQLALGGVPAALFLAPPTPEQLDHFPGLRAFGVAGDARSQTPEWMDQHLPRLFEALRSFGAPITHYKVCSTFDSSRQVGNIGRAIEIGLRTFAPEFVPIVVGAPHLRRYVMDGRLFAAAPDGMIHRIDRHPMSRHPVTPMREPDLAKHLSHQSDIRVGHMPHDALASTERTQAALQAILEEGVQVVLFDTVDAMSLACIGTVLWAKGKAGPIFSASSSGLTSALLRAWDGDGLLQTSPSSTEVSPTSPLLVLSGSCSAATARQIQWSVQNGFHGIRIDPSVWLDSANGATRALVIAEAAEALNAARDVLIYTAVGESPEQPEGAALGASLGQLAIELLKRTAVQRVVFCGGDTSSHAVQELEVTALTWLASLDPGAPLCLAHRDMKDGGPFELVLKGGQVGAPDFFAKARGD</sequence>
<keyword evidence="3" id="KW-0547">Nucleotide-binding</keyword>
<organism evidence="9 10">
    <name type="scientific">Bryocella elongata</name>
    <dbReference type="NCBI Taxonomy" id="863522"/>
    <lineage>
        <taxon>Bacteria</taxon>
        <taxon>Pseudomonadati</taxon>
        <taxon>Acidobacteriota</taxon>
        <taxon>Terriglobia</taxon>
        <taxon>Terriglobales</taxon>
        <taxon>Acidobacteriaceae</taxon>
        <taxon>Bryocella</taxon>
    </lineage>
</organism>
<evidence type="ECO:0000256" key="5">
    <source>
        <dbReference type="ARBA" id="ARBA00022840"/>
    </source>
</evidence>
<keyword evidence="2" id="KW-0808">Transferase</keyword>
<dbReference type="GO" id="GO:0016301">
    <property type="term" value="F:kinase activity"/>
    <property type="evidence" value="ECO:0007669"/>
    <property type="project" value="UniProtKB-KW"/>
</dbReference>
<dbReference type="Pfam" id="PF07005">
    <property type="entry name" value="SBD_N"/>
    <property type="match status" value="1"/>
</dbReference>
<dbReference type="Proteomes" id="UP000236728">
    <property type="component" value="Unassembled WGS sequence"/>
</dbReference>
<evidence type="ECO:0000259" key="7">
    <source>
        <dbReference type="Pfam" id="PF07005"/>
    </source>
</evidence>
<dbReference type="Pfam" id="PF17042">
    <property type="entry name" value="NBD_C"/>
    <property type="match status" value="1"/>
</dbReference>